<dbReference type="Proteomes" id="UP001218188">
    <property type="component" value="Unassembled WGS sequence"/>
</dbReference>
<feature type="region of interest" description="Disordered" evidence="1">
    <location>
        <begin position="1211"/>
        <end position="1252"/>
    </location>
</feature>
<feature type="region of interest" description="Disordered" evidence="1">
    <location>
        <begin position="1"/>
        <end position="20"/>
    </location>
</feature>
<evidence type="ECO:0000313" key="2">
    <source>
        <dbReference type="EMBL" id="KAJ7026070.1"/>
    </source>
</evidence>
<feature type="region of interest" description="Disordered" evidence="1">
    <location>
        <begin position="1447"/>
        <end position="1477"/>
    </location>
</feature>
<evidence type="ECO:0000313" key="3">
    <source>
        <dbReference type="Proteomes" id="UP001218188"/>
    </source>
</evidence>
<proteinExistence type="predicted"/>
<feature type="compositionally biased region" description="Low complexity" evidence="1">
    <location>
        <begin position="1031"/>
        <end position="1043"/>
    </location>
</feature>
<dbReference type="EMBL" id="JARJCM010000144">
    <property type="protein sequence ID" value="KAJ7026070.1"/>
    <property type="molecule type" value="Genomic_DNA"/>
</dbReference>
<comment type="caution">
    <text evidence="2">The sequence shown here is derived from an EMBL/GenBank/DDBJ whole genome shotgun (WGS) entry which is preliminary data.</text>
</comment>
<feature type="region of interest" description="Disordered" evidence="1">
    <location>
        <begin position="1021"/>
        <end position="1043"/>
    </location>
</feature>
<sequence>MIREEHSEDDESTDDRGWRDLDIARDRRTAVSNFYRAESRRAHIEELSSDEDSEEYAQVYLTVPREVAEANIHAAERTETSTRKARKMVLDGVYPPRRDRAQIGEVKDLQKEGLLKRGESIINPAPLPHQSVIDKGSMGKLAAKPTTRPASKPEAPPEIQPFEARRARFSEEDAEMENVGERERKHSPKRKSGERSQVEMGSQNDEEKGSKAVVGRQSELSSTVDKKVLLDRIMDIQIPMSLRELFVTSKEIRTEIQDLIKVKNSFALLNNDESDMLRAMNHKRQPVSACLDGKGNILDAEPSCADAIINGSTYQSGAPTHPASAADLAVASLNLARAFIEVWAYIIILALSRAVEQVNKELEGEVYKGEGPHTVANPIPTRLLQLLMSLSQRSPNQLPLSLLRPNGGNPVAPEPFQYLSRMTFSEPPVPVVRISATGPVETVADAVAHQWQKVVDNQPIDVNPTFCAAPQSEYYGSVTLPNGQELHRSSSQNIFRVFRNRTTGLPYTLSCHEFTFHLTTPRNPHHTWSLELVYPNDTRIRDAMKTTSPLDSEDDVGFPVHATPQAPPMVPMAERLRVSRRISAKHRGTYLQQMPVNTLASPAQAREAETRCLAEERGVRPEDTQTAGPAAAHLAELASESAQAAGVFRPVSARGTHEEELEGDIERRALSSLSLDDDPFYDAPRPQRHGRSLPSQEETFRNRSTERAARGNQAHESQYSNSYDDLPDLVYADTSDSDSSVDMGTCGLCFEAQHKSTRDCPLFGPKDCETYDASATGVDAQSRPVAGTDAESISSMGAWDNDEHAPPSGAEEAFSMEMCRVLDVALQPTLKEWMSLPLSQPLTFQALQTIARDARVAFEMFTNDTAIGLAEMREKNREQLERDEFQEDWERQMARESSKVLEQLVDVVILYKLAFKPHNIINKFYTSLSLEILFSTVENNERAGKRLRKQVDARLEAQTLALRVRARMEEELERKAVDPNYVGSFSPLDRCSITTFSPDSPLDSTHLAQLSRPATSNLRRGRVVTRDHWSSSDSATSDSYSESYDEISIPPLSALGDRLHTLDSSWDSARSEGSVEFFSANPTWVIDDAIARIRELSMGENESSGEPPAFTRNSSSLSSYMPFSPGNHSPERLPIPLEVQEALMDWVEEGAEHRHTTNHYEEEMVCDPGRQALEILHGSLARFVDYTAMAAEGVEILTTPSPLERMMNASVSSDLDAGPGPTQTATSLDYSLPPGSESSSVRRENLDAESMGDDSAMGVASDLIAIGFDVRPRHASGFKRKRSEEDEERSNQTGRRKKFFIERAALSAAGLTDTRIIGLFAGVRLGILETSRRAEEMAMYRFEVSERSFPAYFAHHPLLHDLEATKLQVLAHILRRQGCEGPAKLLYEILAIRLRDEYAISHLLNAGYLEDNFPEETSRYWELMGVWPDRCDPEELQDIYRLTGDPRLRLRDTESDPESDRSAEAPNDNNDARSDSIDMEFPSIMYPHLRDERPPTGIDDSVIDPVLRPDSSLSPGPLFYPTDEELAEHAARFAEHTANTRLVENAAPVSLPLLEFLRERAQVDADVFDDPVAFRAGIEQRTHQPDDPAYEAHEDDLGDRSDDDFIVLGRNALGLCFD</sequence>
<feature type="compositionally biased region" description="Basic and acidic residues" evidence="1">
    <location>
        <begin position="606"/>
        <end position="623"/>
    </location>
</feature>
<feature type="region of interest" description="Disordered" evidence="1">
    <location>
        <begin position="673"/>
        <end position="725"/>
    </location>
</feature>
<keyword evidence="3" id="KW-1185">Reference proteome</keyword>
<protein>
    <submittedName>
        <fullName evidence="2">Uncharacterized protein</fullName>
    </submittedName>
</protein>
<feature type="region of interest" description="Disordered" evidence="1">
    <location>
        <begin position="1098"/>
        <end position="1129"/>
    </location>
</feature>
<accession>A0AAD6SEJ2</accession>
<feature type="region of interest" description="Disordered" evidence="1">
    <location>
        <begin position="139"/>
        <end position="218"/>
    </location>
</feature>
<feature type="compositionally biased region" description="Basic and acidic residues" evidence="1">
    <location>
        <begin position="1447"/>
        <end position="1463"/>
    </location>
</feature>
<feature type="compositionally biased region" description="Basic and acidic residues" evidence="1">
    <location>
        <begin position="698"/>
        <end position="709"/>
    </location>
</feature>
<evidence type="ECO:0000256" key="1">
    <source>
        <dbReference type="SAM" id="MobiDB-lite"/>
    </source>
</evidence>
<feature type="compositionally biased region" description="Polar residues" evidence="1">
    <location>
        <begin position="714"/>
        <end position="723"/>
    </location>
</feature>
<feature type="region of interest" description="Disordered" evidence="1">
    <location>
        <begin position="1579"/>
        <end position="1598"/>
    </location>
</feature>
<feature type="region of interest" description="Disordered" evidence="1">
    <location>
        <begin position="593"/>
        <end position="628"/>
    </location>
</feature>
<gene>
    <name evidence="2" type="ORF">C8F04DRAFT_1190877</name>
</gene>
<organism evidence="2 3">
    <name type="scientific">Mycena alexandri</name>
    <dbReference type="NCBI Taxonomy" id="1745969"/>
    <lineage>
        <taxon>Eukaryota</taxon>
        <taxon>Fungi</taxon>
        <taxon>Dikarya</taxon>
        <taxon>Basidiomycota</taxon>
        <taxon>Agaricomycotina</taxon>
        <taxon>Agaricomycetes</taxon>
        <taxon>Agaricomycetidae</taxon>
        <taxon>Agaricales</taxon>
        <taxon>Marasmiineae</taxon>
        <taxon>Mycenaceae</taxon>
        <taxon>Mycena</taxon>
    </lineage>
</organism>
<feature type="compositionally biased region" description="Basic and acidic residues" evidence="1">
    <location>
        <begin position="1579"/>
        <end position="1592"/>
    </location>
</feature>
<reference evidence="2" key="1">
    <citation type="submission" date="2023-03" db="EMBL/GenBank/DDBJ databases">
        <title>Massive genome expansion in bonnet fungi (Mycena s.s.) driven by repeated elements and novel gene families across ecological guilds.</title>
        <authorList>
            <consortium name="Lawrence Berkeley National Laboratory"/>
            <person name="Harder C.B."/>
            <person name="Miyauchi S."/>
            <person name="Viragh M."/>
            <person name="Kuo A."/>
            <person name="Thoen E."/>
            <person name="Andreopoulos B."/>
            <person name="Lu D."/>
            <person name="Skrede I."/>
            <person name="Drula E."/>
            <person name="Henrissat B."/>
            <person name="Morin E."/>
            <person name="Kohler A."/>
            <person name="Barry K."/>
            <person name="LaButti K."/>
            <person name="Morin E."/>
            <person name="Salamov A."/>
            <person name="Lipzen A."/>
            <person name="Mereny Z."/>
            <person name="Hegedus B."/>
            <person name="Baldrian P."/>
            <person name="Stursova M."/>
            <person name="Weitz H."/>
            <person name="Taylor A."/>
            <person name="Grigoriev I.V."/>
            <person name="Nagy L.G."/>
            <person name="Martin F."/>
            <person name="Kauserud H."/>
        </authorList>
    </citation>
    <scope>NUCLEOTIDE SEQUENCE</scope>
    <source>
        <strain evidence="2">CBHHK200</strain>
    </source>
</reference>
<name>A0AAD6SEJ2_9AGAR</name>